<feature type="disulfide bond" evidence="15">
    <location>
        <begin position="297"/>
        <end position="319"/>
    </location>
</feature>
<comment type="subcellular location">
    <subcellularLocation>
        <location evidence="1">Secreted</location>
    </subcellularLocation>
</comment>
<dbReference type="GO" id="GO:0004504">
    <property type="term" value="F:peptidylglycine monooxygenase activity"/>
    <property type="evidence" value="ECO:0007669"/>
    <property type="project" value="UniProtKB-EC"/>
</dbReference>
<evidence type="ECO:0000256" key="4">
    <source>
        <dbReference type="ARBA" id="ARBA00022525"/>
    </source>
</evidence>
<feature type="binding site" evidence="14">
    <location>
        <position position="96"/>
    </location>
    <ligand>
        <name>Cu(2+)</name>
        <dbReference type="ChEBI" id="CHEBI:29036"/>
        <label>1</label>
        <note>catalytic</note>
    </ligand>
</feature>
<feature type="domain" description="Copper type II ascorbate-dependent monooxygenase C-terminal" evidence="18">
    <location>
        <begin position="204"/>
        <end position="331"/>
    </location>
</feature>
<dbReference type="PRINTS" id="PR00790">
    <property type="entry name" value="PAMONOXGNASE"/>
</dbReference>
<dbReference type="InterPro" id="IPR000323">
    <property type="entry name" value="Cu2_ascorb_mOase_N"/>
</dbReference>
<evidence type="ECO:0000256" key="1">
    <source>
        <dbReference type="ARBA" id="ARBA00004613"/>
    </source>
</evidence>
<dbReference type="Pfam" id="PF01082">
    <property type="entry name" value="Cu2_monooxygen"/>
    <property type="match status" value="1"/>
</dbReference>
<feature type="binding site" evidence="14">
    <location>
        <position position="244"/>
    </location>
    <ligand>
        <name>Cu(2+)</name>
        <dbReference type="ChEBI" id="CHEBI:29036"/>
        <label>2</label>
        <note>catalytic</note>
    </ligand>
</feature>
<keyword evidence="12" id="KW-0325">Glycoprotein</keyword>
<evidence type="ECO:0000313" key="19">
    <source>
        <dbReference type="EMBL" id="KAJ7339645.1"/>
    </source>
</evidence>
<dbReference type="OrthoDB" id="10044505at2759"/>
<feature type="disulfide bond" evidence="15">
    <location>
        <begin position="103"/>
        <end position="128"/>
    </location>
</feature>
<keyword evidence="6 16" id="KW-0732">Signal</keyword>
<dbReference type="InterPro" id="IPR014784">
    <property type="entry name" value="Cu2_ascorb_mOase-like_C"/>
</dbReference>
<dbReference type="FunFam" id="2.60.120.310:FF:000005">
    <property type="entry name" value="Peptidylglycine alpha-hydroxylating monooxygenase"/>
    <property type="match status" value="1"/>
</dbReference>
<evidence type="ECO:0000256" key="7">
    <source>
        <dbReference type="ARBA" id="ARBA00022833"/>
    </source>
</evidence>
<dbReference type="InterPro" id="IPR008977">
    <property type="entry name" value="PHM/PNGase_F_dom_sf"/>
</dbReference>
<feature type="disulfide bond" evidence="15">
    <location>
        <begin position="71"/>
        <end position="120"/>
    </location>
</feature>
<dbReference type="InterPro" id="IPR036939">
    <property type="entry name" value="Cu2_ascorb_mOase_N_sf"/>
</dbReference>
<dbReference type="Pfam" id="PF03712">
    <property type="entry name" value="Cu2_monoox_C"/>
    <property type="match status" value="1"/>
</dbReference>
<dbReference type="PROSITE" id="PS00084">
    <property type="entry name" value="CU2_MONOOXYGENASE_1"/>
    <property type="match status" value="1"/>
</dbReference>
<dbReference type="GO" id="GO:0016020">
    <property type="term" value="C:membrane"/>
    <property type="evidence" value="ECO:0007669"/>
    <property type="project" value="InterPro"/>
</dbReference>
<evidence type="ECO:0000256" key="9">
    <source>
        <dbReference type="ARBA" id="ARBA00023008"/>
    </source>
</evidence>
<comment type="similarity">
    <text evidence="2">Belongs to the copper type II ascorbate-dependent monooxygenase family.</text>
</comment>
<evidence type="ECO:0000256" key="8">
    <source>
        <dbReference type="ARBA" id="ARBA00023002"/>
    </source>
</evidence>
<accession>A0A9W9YFR5</accession>
<dbReference type="InterPro" id="IPR000720">
    <property type="entry name" value="PHM/PAL"/>
</dbReference>
<evidence type="ECO:0000256" key="5">
    <source>
        <dbReference type="ARBA" id="ARBA00022723"/>
    </source>
</evidence>
<evidence type="ECO:0000256" key="3">
    <source>
        <dbReference type="ARBA" id="ARBA00012689"/>
    </source>
</evidence>
<dbReference type="PANTHER" id="PTHR10680">
    <property type="entry name" value="PEPTIDYL-GLYCINE ALPHA-AMIDATING MONOOXYGENASE"/>
    <property type="match status" value="1"/>
</dbReference>
<dbReference type="EMBL" id="MU827779">
    <property type="protein sequence ID" value="KAJ7339645.1"/>
    <property type="molecule type" value="Genomic_DNA"/>
</dbReference>
<feature type="binding site" evidence="14">
    <location>
        <position position="172"/>
    </location>
    <ligand>
        <name>Cu(2+)</name>
        <dbReference type="ChEBI" id="CHEBI:29036"/>
        <label>1</label>
        <note>catalytic</note>
    </ligand>
</feature>
<keyword evidence="7" id="KW-0862">Zinc</keyword>
<keyword evidence="8" id="KW-0560">Oxidoreductase</keyword>
<feature type="binding site" evidence="14">
    <location>
        <position position="318"/>
    </location>
    <ligand>
        <name>Cu(2+)</name>
        <dbReference type="ChEBI" id="CHEBI:29036"/>
        <label>1</label>
        <note>catalytic</note>
    </ligand>
</feature>
<keyword evidence="10" id="KW-0503">Monooxygenase</keyword>
<feature type="binding site" evidence="14">
    <location>
        <position position="246"/>
    </location>
    <ligand>
        <name>Cu(2+)</name>
        <dbReference type="ChEBI" id="CHEBI:29036"/>
        <label>1</label>
        <note>catalytic</note>
    </ligand>
</feature>
<keyword evidence="11 15" id="KW-1015">Disulfide bond</keyword>
<dbReference type="Gene3D" id="2.60.120.310">
    <property type="entry name" value="Copper type II, ascorbate-dependent monooxygenase, N-terminal domain"/>
    <property type="match status" value="1"/>
</dbReference>
<comment type="caution">
    <text evidence="19">The sequence shown here is derived from an EMBL/GenBank/DDBJ whole genome shotgun (WGS) entry which is preliminary data.</text>
</comment>
<dbReference type="InterPro" id="IPR024548">
    <property type="entry name" value="Cu2_monoox_C"/>
</dbReference>
<dbReference type="SUPFAM" id="SSF49742">
    <property type="entry name" value="PHM/PNGase F"/>
    <property type="match status" value="2"/>
</dbReference>
<organism evidence="19 20">
    <name type="scientific">Desmophyllum pertusum</name>
    <dbReference type="NCBI Taxonomy" id="174260"/>
    <lineage>
        <taxon>Eukaryota</taxon>
        <taxon>Metazoa</taxon>
        <taxon>Cnidaria</taxon>
        <taxon>Anthozoa</taxon>
        <taxon>Hexacorallia</taxon>
        <taxon>Scleractinia</taxon>
        <taxon>Caryophylliina</taxon>
        <taxon>Caryophylliidae</taxon>
        <taxon>Desmophyllum</taxon>
    </lineage>
</organism>
<dbReference type="Gene3D" id="2.120.10.30">
    <property type="entry name" value="TolB, C-terminal domain"/>
    <property type="match status" value="1"/>
</dbReference>
<name>A0A9W9YFR5_9CNID</name>
<evidence type="ECO:0000256" key="13">
    <source>
        <dbReference type="ARBA" id="ARBA00048431"/>
    </source>
</evidence>
<feature type="chain" id="PRO_5040910648" description="peptidylglycine monooxygenase" evidence="16">
    <location>
        <begin position="22"/>
        <end position="483"/>
    </location>
</feature>
<evidence type="ECO:0000256" key="15">
    <source>
        <dbReference type="PIRSR" id="PIRSR600720-3"/>
    </source>
</evidence>
<keyword evidence="9 14" id="KW-0186">Copper</keyword>
<evidence type="ECO:0000256" key="2">
    <source>
        <dbReference type="ARBA" id="ARBA00010676"/>
    </source>
</evidence>
<feature type="binding site" evidence="14">
    <location>
        <position position="97"/>
    </location>
    <ligand>
        <name>Cu(2+)</name>
        <dbReference type="ChEBI" id="CHEBI:29036"/>
        <label>1</label>
        <note>catalytic</note>
    </ligand>
</feature>
<keyword evidence="20" id="KW-1185">Reference proteome</keyword>
<evidence type="ECO:0000256" key="11">
    <source>
        <dbReference type="ARBA" id="ARBA00023157"/>
    </source>
</evidence>
<dbReference type="EC" id="1.14.17.3" evidence="3"/>
<dbReference type="GO" id="GO:0005576">
    <property type="term" value="C:extracellular region"/>
    <property type="evidence" value="ECO:0007669"/>
    <property type="project" value="UniProtKB-SubCell"/>
</dbReference>
<feature type="domain" description="Copper type II ascorbate-dependent monooxygenase N-terminal" evidence="17">
    <location>
        <begin position="56"/>
        <end position="177"/>
    </location>
</feature>
<dbReference type="InterPro" id="IPR011042">
    <property type="entry name" value="6-blade_b-propeller_TolB-like"/>
</dbReference>
<reference evidence="19" key="1">
    <citation type="submission" date="2023-01" db="EMBL/GenBank/DDBJ databases">
        <title>Genome assembly of the deep-sea coral Lophelia pertusa.</title>
        <authorList>
            <person name="Herrera S."/>
            <person name="Cordes E."/>
        </authorList>
    </citation>
    <scope>NUCLEOTIDE SEQUENCE</scope>
    <source>
        <strain evidence="19">USNM1676648</strain>
        <tissue evidence="19">Polyp</tissue>
    </source>
</reference>
<dbReference type="AlphaFoldDB" id="A0A9W9YFR5"/>
<evidence type="ECO:0000256" key="10">
    <source>
        <dbReference type="ARBA" id="ARBA00023033"/>
    </source>
</evidence>
<gene>
    <name evidence="19" type="ORF">OS493_006052</name>
</gene>
<evidence type="ECO:0000259" key="18">
    <source>
        <dbReference type="Pfam" id="PF03712"/>
    </source>
</evidence>
<evidence type="ECO:0000256" key="12">
    <source>
        <dbReference type="ARBA" id="ARBA00023180"/>
    </source>
</evidence>
<dbReference type="FunFam" id="2.60.120.230:FF:000002">
    <property type="entry name" value="Peptidyl-glycine alpha-amidating monooxygenase B"/>
    <property type="match status" value="1"/>
</dbReference>
<evidence type="ECO:0000256" key="6">
    <source>
        <dbReference type="ARBA" id="ARBA00022729"/>
    </source>
</evidence>
<keyword evidence="4" id="KW-0964">Secreted</keyword>
<evidence type="ECO:0000259" key="17">
    <source>
        <dbReference type="Pfam" id="PF01082"/>
    </source>
</evidence>
<dbReference type="PANTHER" id="PTHR10680:SF14">
    <property type="entry name" value="PEPTIDYL-GLYCINE ALPHA-AMIDATING MONOOXYGENASE"/>
    <property type="match status" value="1"/>
</dbReference>
<comment type="cofactor">
    <cofactor evidence="14">
        <name>Cu(2+)</name>
        <dbReference type="ChEBI" id="CHEBI:29036"/>
    </cofactor>
    <text evidence="14">Binds 2 Cu(2+) ions per subunit.</text>
</comment>
<keyword evidence="5 14" id="KW-0479">Metal-binding</keyword>
<evidence type="ECO:0000313" key="20">
    <source>
        <dbReference type="Proteomes" id="UP001163046"/>
    </source>
</evidence>
<protein>
    <recommendedName>
        <fullName evidence="3">peptidylglycine monooxygenase</fullName>
        <ecNumber evidence="3">1.14.17.3</ecNumber>
    </recommendedName>
</protein>
<evidence type="ECO:0000256" key="14">
    <source>
        <dbReference type="PIRSR" id="PIRSR600720-2"/>
    </source>
</evidence>
<dbReference type="GO" id="GO:0005507">
    <property type="term" value="F:copper ion binding"/>
    <property type="evidence" value="ECO:0007669"/>
    <property type="project" value="InterPro"/>
</dbReference>
<dbReference type="InterPro" id="IPR020611">
    <property type="entry name" value="Cu2_ascorb_mOase_CS-1"/>
</dbReference>
<feature type="disulfide bond" evidence="15">
    <location>
        <begin position="228"/>
        <end position="344"/>
    </location>
</feature>
<dbReference type="Gene3D" id="2.60.120.230">
    <property type="match status" value="1"/>
</dbReference>
<sequence length="483" mass="53875">MNGRFAAVFLLTVSFITTSISYGDYEDQMKNYYDSLYQRSLTKEQQNRDVASKVTLSMPGVHPTKHDTYLCTAVDLRQKKAYIAGFNPHAEMHTAHHMLLFGCQVPAEMALASKGQFWNCGEMGSGVCGNQGAGEKILYAWGRNAPVLKLPEDVAFEVGGDSGADYLVLQVHYGKVDTFDANPKLKDYSGVDLETTSVRPSRLAAIFLLASGGYIPKEEKAWHLDTGCHYKSGPVLHPFAFRVHAHSIGSVITGYRIRDGKWTLIGKGDPQRPQAFYPIDENKDVSIQSGDSMAARCTYNSMKRDKVTVIGATMKDEMCNFYMMYWYDPKQNDMMQGGTVENSCEMLNENDLKQQYPADSDVPLPNNGPKMEMKRNLEEGGCEPYCNDGKPSLFLEEDSHWLRNNPVLADQADQGSGTKLGQVTAVDTDSEGNVFIFHRASRKWEVDSFDSHNIFSSHSDPIPEPTVLKLHPQTGRLLRAGEK</sequence>
<dbReference type="GO" id="GO:0006518">
    <property type="term" value="P:peptide metabolic process"/>
    <property type="evidence" value="ECO:0007669"/>
    <property type="project" value="InterPro"/>
</dbReference>
<proteinExistence type="inferred from homology"/>
<feature type="signal peptide" evidence="16">
    <location>
        <begin position="1"/>
        <end position="21"/>
    </location>
</feature>
<comment type="catalytic activity">
    <reaction evidence="13">
        <text>a [peptide]-C-terminal glycine + 2 L-ascorbate + O2 = a [peptide]-C-terminal (2S)-2-hydroxyglycine + 2 monodehydro-L-ascorbate radical + H2O</text>
        <dbReference type="Rhea" id="RHEA:21452"/>
        <dbReference type="Rhea" id="RHEA-COMP:13486"/>
        <dbReference type="Rhea" id="RHEA-COMP:15321"/>
        <dbReference type="ChEBI" id="CHEBI:15377"/>
        <dbReference type="ChEBI" id="CHEBI:15379"/>
        <dbReference type="ChEBI" id="CHEBI:38290"/>
        <dbReference type="ChEBI" id="CHEBI:59513"/>
        <dbReference type="ChEBI" id="CHEBI:137000"/>
        <dbReference type="ChEBI" id="CHEBI:142768"/>
        <dbReference type="EC" id="1.14.17.3"/>
    </reaction>
</comment>
<dbReference type="Proteomes" id="UP001163046">
    <property type="component" value="Unassembled WGS sequence"/>
</dbReference>
<evidence type="ECO:0000256" key="16">
    <source>
        <dbReference type="SAM" id="SignalP"/>
    </source>
</evidence>